<keyword evidence="2" id="KW-1185">Reference proteome</keyword>
<dbReference type="EMBL" id="DF849259">
    <property type="protein sequence ID" value="GAT56215.1"/>
    <property type="molecule type" value="Genomic_DNA"/>
</dbReference>
<sequence>MRNFRVAIPRAPQGDAALNARIQLRFGLPPQQFLDDAMWTRNATLNALGVDDFDGEPSPAVRAFMKQIFEADGIADVQIPFDLANVPDLLWNQRGVEVNIVNRPDETEDHNRFAFLLRPLGQGYDDERRILVFQAVPVLYVLRERARDWTAIVDVLFQSGCEFHIVVKGSQHGRTTRAAPLCRTLGIRWPDYQPTLHDFQQWVNLSDEFLTSPRGILAVRAGGLIARIARLVIGNAALRAGADDVDLQSATELRLPGPDQALFYERLTQKEEDLLCGLFLIPTGQKDSTDASGRQNSRLSYFPLPQAFEASGLNVGWWSYNCEKWFCQVLTDMEQGKARLRTQGEWRNVLRKMHRSRKIKQKQNHLGREYLLARCSSKIS</sequence>
<name>A0ABQ0LYV4_MYCCL</name>
<evidence type="ECO:0000313" key="1">
    <source>
        <dbReference type="EMBL" id="GAT56215.1"/>
    </source>
</evidence>
<reference evidence="1" key="1">
    <citation type="submission" date="2014-09" db="EMBL/GenBank/DDBJ databases">
        <title>Genome sequence of the luminous mushroom Mycena chlorophos for searching fungal bioluminescence genes.</title>
        <authorList>
            <person name="Tanaka Y."/>
            <person name="Kasuga D."/>
            <person name="Oba Y."/>
            <person name="Hase S."/>
            <person name="Sato K."/>
            <person name="Oba Y."/>
            <person name="Sakakibara Y."/>
        </authorList>
    </citation>
    <scope>NUCLEOTIDE SEQUENCE</scope>
</reference>
<proteinExistence type="predicted"/>
<evidence type="ECO:0000313" key="2">
    <source>
        <dbReference type="Proteomes" id="UP000815677"/>
    </source>
</evidence>
<organism evidence="1 2">
    <name type="scientific">Mycena chlorophos</name>
    <name type="common">Agaric fungus</name>
    <name type="synonym">Agaricus chlorophos</name>
    <dbReference type="NCBI Taxonomy" id="658473"/>
    <lineage>
        <taxon>Eukaryota</taxon>
        <taxon>Fungi</taxon>
        <taxon>Dikarya</taxon>
        <taxon>Basidiomycota</taxon>
        <taxon>Agaricomycotina</taxon>
        <taxon>Agaricomycetes</taxon>
        <taxon>Agaricomycetidae</taxon>
        <taxon>Agaricales</taxon>
        <taxon>Marasmiineae</taxon>
        <taxon>Mycenaceae</taxon>
        <taxon>Mycena</taxon>
    </lineage>
</organism>
<accession>A0ABQ0LYV4</accession>
<gene>
    <name evidence="1" type="ORF">MCHLO_12899</name>
</gene>
<protein>
    <submittedName>
        <fullName evidence="1">Uncharacterized protein</fullName>
    </submittedName>
</protein>
<dbReference type="Proteomes" id="UP000815677">
    <property type="component" value="Unassembled WGS sequence"/>
</dbReference>